<dbReference type="OrthoDB" id="3182222at2"/>
<dbReference type="RefSeq" id="WP_065542118.1">
    <property type="nucleotide sequence ID" value="NZ_CP015405.2"/>
</dbReference>
<reference evidence="7" key="1">
    <citation type="submission" date="2017-04" db="EMBL/GenBank/DDBJ databases">
        <title>Complete Genome Sequences of Twelve Strains of a Stable Defined Moderately Diverse Mouse Microbiota 2 (sDMDMm2).</title>
        <authorList>
            <person name="Uchimura Y."/>
            <person name="Wyss M."/>
            <person name="Brugiroux S."/>
            <person name="Limenitakis J.P."/>
            <person name="Stecher B."/>
            <person name="McCoy K.D."/>
            <person name="Macpherson A.J."/>
        </authorList>
    </citation>
    <scope>NUCLEOTIDE SEQUENCE</scope>
    <source>
        <strain evidence="7">YL58</strain>
    </source>
</reference>
<accession>A0A1C7IAB3</accession>
<proteinExistence type="predicted"/>
<feature type="domain" description="ABC-2 type transporter transmembrane" evidence="6">
    <location>
        <begin position="5"/>
        <end position="169"/>
    </location>
</feature>
<feature type="transmembrane region" description="Helical" evidence="5">
    <location>
        <begin position="51"/>
        <end position="73"/>
    </location>
</feature>
<dbReference type="KEGG" id="byl:A4V09_09280"/>
<feature type="transmembrane region" description="Helical" evidence="5">
    <location>
        <begin position="208"/>
        <end position="226"/>
    </location>
</feature>
<feature type="transmembrane region" description="Helical" evidence="5">
    <location>
        <begin position="94"/>
        <end position="115"/>
    </location>
</feature>
<evidence type="ECO:0000256" key="4">
    <source>
        <dbReference type="ARBA" id="ARBA00023136"/>
    </source>
</evidence>
<evidence type="ECO:0000256" key="1">
    <source>
        <dbReference type="ARBA" id="ARBA00004141"/>
    </source>
</evidence>
<gene>
    <name evidence="7" type="ORF">A4V09_09280</name>
</gene>
<sequence>MDCRKIYAIWKKQIKDTLKNKEILIQFILFPLLTAVMQRSMNIKGMPENSFIFLFATMYIGMAPLTAMAAILSEEKERGTLRVLLMSNVKAGEYLIGTGGYVLMICTLGALFFGILGDYRGADLAGFVLAMCVGILISLLLGAAIGVRSKGQMAATSIAVPVMMVLSFLPMLASFNEKIAKVSKFLFSQQCSKIMEGIGSHAAKAESMVIIGANFLVVILLFTFCYRRYGLE</sequence>
<comment type="subcellular location">
    <subcellularLocation>
        <location evidence="1">Membrane</location>
        <topology evidence="1">Multi-pass membrane protein</topology>
    </subcellularLocation>
</comment>
<evidence type="ECO:0000259" key="6">
    <source>
        <dbReference type="Pfam" id="PF01061"/>
    </source>
</evidence>
<evidence type="ECO:0000256" key="2">
    <source>
        <dbReference type="ARBA" id="ARBA00022692"/>
    </source>
</evidence>
<protein>
    <submittedName>
        <fullName evidence="7">ABC transporter</fullName>
    </submittedName>
</protein>
<feature type="transmembrane region" description="Helical" evidence="5">
    <location>
        <begin position="154"/>
        <end position="175"/>
    </location>
</feature>
<dbReference type="STRING" id="1796616.A4V09_09280"/>
<evidence type="ECO:0000256" key="5">
    <source>
        <dbReference type="SAM" id="Phobius"/>
    </source>
</evidence>
<dbReference type="AlphaFoldDB" id="A0A1C7IAB3"/>
<organism evidence="7 8">
    <name type="scientific">Blautia pseudococcoides</name>
    <dbReference type="NCBI Taxonomy" id="1796616"/>
    <lineage>
        <taxon>Bacteria</taxon>
        <taxon>Bacillati</taxon>
        <taxon>Bacillota</taxon>
        <taxon>Clostridia</taxon>
        <taxon>Lachnospirales</taxon>
        <taxon>Lachnospiraceae</taxon>
        <taxon>Blautia</taxon>
    </lineage>
</organism>
<dbReference type="GO" id="GO:0140359">
    <property type="term" value="F:ABC-type transporter activity"/>
    <property type="evidence" value="ECO:0007669"/>
    <property type="project" value="InterPro"/>
</dbReference>
<name>A0A1C7IAB3_9FIRM</name>
<keyword evidence="4 5" id="KW-0472">Membrane</keyword>
<dbReference type="EMBL" id="CP015405">
    <property type="protein sequence ID" value="ANU75938.1"/>
    <property type="molecule type" value="Genomic_DNA"/>
</dbReference>
<feature type="transmembrane region" description="Helical" evidence="5">
    <location>
        <begin position="127"/>
        <end position="147"/>
    </location>
</feature>
<evidence type="ECO:0000256" key="3">
    <source>
        <dbReference type="ARBA" id="ARBA00022989"/>
    </source>
</evidence>
<dbReference type="InterPro" id="IPR013525">
    <property type="entry name" value="ABC2_TM"/>
</dbReference>
<keyword evidence="2 5" id="KW-0812">Transmembrane</keyword>
<evidence type="ECO:0000313" key="7">
    <source>
        <dbReference type="EMBL" id="ANU75938.1"/>
    </source>
</evidence>
<keyword evidence="8" id="KW-1185">Reference proteome</keyword>
<keyword evidence="3 5" id="KW-1133">Transmembrane helix</keyword>
<feature type="transmembrane region" description="Helical" evidence="5">
    <location>
        <begin position="21"/>
        <end position="39"/>
    </location>
</feature>
<evidence type="ECO:0000313" key="8">
    <source>
        <dbReference type="Proteomes" id="UP000092574"/>
    </source>
</evidence>
<dbReference type="Proteomes" id="UP000092574">
    <property type="component" value="Chromosome"/>
</dbReference>
<dbReference type="GO" id="GO:0016020">
    <property type="term" value="C:membrane"/>
    <property type="evidence" value="ECO:0007669"/>
    <property type="project" value="UniProtKB-SubCell"/>
</dbReference>
<dbReference type="Pfam" id="PF01061">
    <property type="entry name" value="ABC2_membrane"/>
    <property type="match status" value="1"/>
</dbReference>